<keyword evidence="1" id="KW-0472">Membrane</keyword>
<gene>
    <name evidence="2" type="ORF">RR48_02595</name>
</gene>
<dbReference type="AlphaFoldDB" id="A0A0N0PE03"/>
<evidence type="ECO:0000256" key="1">
    <source>
        <dbReference type="SAM" id="Phobius"/>
    </source>
</evidence>
<proteinExistence type="predicted"/>
<keyword evidence="3" id="KW-1185">Reference proteome</keyword>
<reference evidence="2 3" key="1">
    <citation type="journal article" date="2015" name="Nat. Commun.">
        <title>Outbred genome sequencing and CRISPR/Cas9 gene editing in butterflies.</title>
        <authorList>
            <person name="Li X."/>
            <person name="Fan D."/>
            <person name="Zhang W."/>
            <person name="Liu G."/>
            <person name="Zhang L."/>
            <person name="Zhao L."/>
            <person name="Fang X."/>
            <person name="Chen L."/>
            <person name="Dong Y."/>
            <person name="Chen Y."/>
            <person name="Ding Y."/>
            <person name="Zhao R."/>
            <person name="Feng M."/>
            <person name="Zhu Y."/>
            <person name="Feng Y."/>
            <person name="Jiang X."/>
            <person name="Zhu D."/>
            <person name="Xiang H."/>
            <person name="Feng X."/>
            <person name="Li S."/>
            <person name="Wang J."/>
            <person name="Zhang G."/>
            <person name="Kronforst M.R."/>
            <person name="Wang W."/>
        </authorList>
    </citation>
    <scope>NUCLEOTIDE SEQUENCE [LARGE SCALE GENOMIC DNA]</scope>
    <source>
        <strain evidence="2">Ya'a_city_454_Pm</strain>
        <tissue evidence="2">Whole body</tissue>
    </source>
</reference>
<evidence type="ECO:0000313" key="3">
    <source>
        <dbReference type="Proteomes" id="UP000053240"/>
    </source>
</evidence>
<accession>A0A0N0PE03</accession>
<keyword evidence="1" id="KW-1133">Transmembrane helix</keyword>
<protein>
    <submittedName>
        <fullName evidence="2">Uncharacterized protein</fullName>
    </submittedName>
</protein>
<organism evidence="2 3">
    <name type="scientific">Papilio machaon</name>
    <name type="common">Old World swallowtail butterfly</name>
    <dbReference type="NCBI Taxonomy" id="76193"/>
    <lineage>
        <taxon>Eukaryota</taxon>
        <taxon>Metazoa</taxon>
        <taxon>Ecdysozoa</taxon>
        <taxon>Arthropoda</taxon>
        <taxon>Hexapoda</taxon>
        <taxon>Insecta</taxon>
        <taxon>Pterygota</taxon>
        <taxon>Neoptera</taxon>
        <taxon>Endopterygota</taxon>
        <taxon>Lepidoptera</taxon>
        <taxon>Glossata</taxon>
        <taxon>Ditrysia</taxon>
        <taxon>Papilionoidea</taxon>
        <taxon>Papilionidae</taxon>
        <taxon>Papilioninae</taxon>
        <taxon>Papilio</taxon>
    </lineage>
</organism>
<dbReference type="Proteomes" id="UP000053240">
    <property type="component" value="Unassembled WGS sequence"/>
</dbReference>
<sequence length="96" mass="10628">MTRNTLERRGKARRLRDRALVTAREVTNGKSLYASPLPVVLFVVPIVLVARVTALASARKRPPGAPLTHARCAIPPCIDPTRHHGGRYRLTTTTHK</sequence>
<name>A0A0N0PE03_PAPMA</name>
<keyword evidence="1" id="KW-0812">Transmembrane</keyword>
<dbReference type="EMBL" id="KQ459988">
    <property type="protein sequence ID" value="KPJ18812.1"/>
    <property type="molecule type" value="Genomic_DNA"/>
</dbReference>
<feature type="transmembrane region" description="Helical" evidence="1">
    <location>
        <begin position="33"/>
        <end position="54"/>
    </location>
</feature>
<dbReference type="InParanoid" id="A0A0N0PE03"/>
<evidence type="ECO:0000313" key="2">
    <source>
        <dbReference type="EMBL" id="KPJ18812.1"/>
    </source>
</evidence>